<keyword evidence="8 11" id="KW-1133">Transmembrane helix</keyword>
<dbReference type="InterPro" id="IPR015943">
    <property type="entry name" value="WD40/YVTN_repeat-like_dom_sf"/>
</dbReference>
<evidence type="ECO:0000256" key="1">
    <source>
        <dbReference type="ARBA" id="ARBA00004115"/>
    </source>
</evidence>
<evidence type="ECO:0000256" key="10">
    <source>
        <dbReference type="ARBA" id="ARBA00023180"/>
    </source>
</evidence>
<evidence type="ECO:0000256" key="9">
    <source>
        <dbReference type="ARBA" id="ARBA00023136"/>
    </source>
</evidence>
<keyword evidence="7" id="KW-0256">Endoplasmic reticulum</keyword>
<dbReference type="InterPro" id="IPR011047">
    <property type="entry name" value="Quinoprotein_ADH-like_sf"/>
</dbReference>
<dbReference type="Proteomes" id="UP000242414">
    <property type="component" value="Unassembled WGS sequence"/>
</dbReference>
<evidence type="ECO:0000313" key="15">
    <source>
        <dbReference type="EMBL" id="ORE03798.1"/>
    </source>
</evidence>
<comment type="subcellular location">
    <subcellularLocation>
        <location evidence="1">Endoplasmic reticulum membrane</location>
        <topology evidence="1">Single-pass type I membrane protein</topology>
    </subcellularLocation>
</comment>
<feature type="transmembrane region" description="Helical" evidence="11">
    <location>
        <begin position="953"/>
        <end position="971"/>
    </location>
</feature>
<evidence type="ECO:0000256" key="8">
    <source>
        <dbReference type="ARBA" id="ARBA00022989"/>
    </source>
</evidence>
<dbReference type="PROSITE" id="PS51257">
    <property type="entry name" value="PROKAR_LIPOPROTEIN"/>
    <property type="match status" value="1"/>
</dbReference>
<name>A0A1X0QVQ2_RHIZD</name>
<evidence type="ECO:0000256" key="4">
    <source>
        <dbReference type="ARBA" id="ARBA00020824"/>
    </source>
</evidence>
<comment type="similarity">
    <text evidence="2">Belongs to the EMC1 family.</text>
</comment>
<dbReference type="EMBL" id="KV921991">
    <property type="protein sequence ID" value="ORE03798.1"/>
    <property type="molecule type" value="Genomic_DNA"/>
</dbReference>
<keyword evidence="5 11" id="KW-0812">Transmembrane</keyword>
<evidence type="ECO:0000259" key="14">
    <source>
        <dbReference type="Pfam" id="PF25293"/>
    </source>
</evidence>
<dbReference type="OrthoDB" id="28092at2759"/>
<proteinExistence type="inferred from homology"/>
<evidence type="ECO:0000256" key="6">
    <source>
        <dbReference type="ARBA" id="ARBA00022729"/>
    </source>
</evidence>
<keyword evidence="9 11" id="KW-0472">Membrane</keyword>
<reference evidence="15" key="1">
    <citation type="journal article" date="2016" name="Proc. Natl. Acad. Sci. U.S.A.">
        <title>Lipid metabolic changes in an early divergent fungus govern the establishment of a mutualistic symbiosis with endobacteria.</title>
        <authorList>
            <person name="Lastovetsky O.A."/>
            <person name="Gaspar M.L."/>
            <person name="Mondo S.J."/>
            <person name="LaButti K.M."/>
            <person name="Sandor L."/>
            <person name="Grigoriev I.V."/>
            <person name="Henry S.A."/>
            <person name="Pawlowska T.E."/>
        </authorList>
    </citation>
    <scope>NUCLEOTIDE SEQUENCE [LARGE SCALE GENOMIC DNA]</scope>
    <source>
        <strain evidence="15">ATCC 52814</strain>
    </source>
</reference>
<evidence type="ECO:0000256" key="2">
    <source>
        <dbReference type="ARBA" id="ARBA00007904"/>
    </source>
</evidence>
<dbReference type="InterPro" id="IPR011678">
    <property type="entry name" value="EMC1_C"/>
</dbReference>
<dbReference type="Pfam" id="PF07774">
    <property type="entry name" value="EMC1_C"/>
    <property type="match status" value="1"/>
</dbReference>
<comment type="subunit">
    <text evidence="3">Component of the ER membrane protein complex (EMC).</text>
</comment>
<sequence length="981" mass="111030">MITLRGLLLLLFGIACLSVPAQAIYESQAGAFDWHHTWIGHPREAFNIDDNHVLVYSDRNVFASISKHTGAIEWRQILDSQLINLKTSDAGILTTSDDPKRAQLWNKTNGHLVWEHVLPEEKQFGAAEPILFEDGETSLLLGNNELIKLSKEGSIVWSWIKPEKEGNKLKIREKEGHIYVIVEPEEDSNAPYFFINIIDRLTGETEKTLQIDCHSSFSHITYIGDYIFWIEGSLLKWTPIYAKDIQAVVIQELLKSVPEVDEFDASQISIHGQHNSLIITAEYEEDEFATTQVASALVHIENDGKSLLFKKYFGSHPSFGGVDFYNASAARIYRSGANEFTVYLSPEGKEIKIEHDFGLSGDINYAKILSFEPFRLLIATEGSSVLCFDERDILWSREESLANIAASEFLDLPEQKMWTQMADELDETVSEQAVENPFSRYRRRLITHLHGLGKLPKWFISHFAGMYGSALEADRHNNKISIVEAQSCWLNNSQPETLYRDNFGLRKLIISVTKTGKIIAQDTSRKGKIVWSRYAPYYSFSQIHVVRAATVKLPPIIVAIGSTVDDMGGEATGFIRLNALTGEDYISSIPESADFFEPVVTTGINVDKVMRLPIEEPEERTHLLAVYETGSGRVFIYPDTTAAREKFRSEFLPKFYFSHQTNTGMQGFKVVEGYRGSLKAIPVWNFILPKGEEIVTTSKPQTYDKVALLGRALGNRNVAYKYLNPHMFALISRKGTLLKVRILDAVKGSVLYETTHDNVDTTTNQVHIIQAENWFVYHFWSNDARAKGYQAVVLELFEGKHENERIESTTFSSFDNIQPYVNSAAFAFPYPVSCMGVTTTKNGISTKAIIFGLPTHQIVSVNKRLLDPRRPRDKPTKEDMEEMLFPYAPIPDERRFFLTYDLDVAGIQTIITSPSLLESTSLVFSYGLDTFYSRQSPSRQFDVLSEDFSKVQLLLTMIGLGVAILISGPIVRRKRVNALWK</sequence>
<feature type="chain" id="PRO_5012348875" description="ER membrane protein complex subunit 1" evidence="12">
    <location>
        <begin position="24"/>
        <end position="981"/>
    </location>
</feature>
<dbReference type="GO" id="GO:0034975">
    <property type="term" value="P:protein folding in endoplasmic reticulum"/>
    <property type="evidence" value="ECO:0007669"/>
    <property type="project" value="TreeGrafter"/>
</dbReference>
<feature type="domain" description="EMC1 first beta-propeller" evidence="14">
    <location>
        <begin position="23"/>
        <end position="399"/>
    </location>
</feature>
<accession>A0A1X0QVQ2</accession>
<dbReference type="GO" id="GO:0072546">
    <property type="term" value="C:EMC complex"/>
    <property type="evidence" value="ECO:0007669"/>
    <property type="project" value="InterPro"/>
</dbReference>
<dbReference type="SUPFAM" id="SSF50998">
    <property type="entry name" value="Quinoprotein alcohol dehydrogenase-like"/>
    <property type="match status" value="1"/>
</dbReference>
<protein>
    <recommendedName>
        <fullName evidence="4">ER membrane protein complex subunit 1</fullName>
    </recommendedName>
</protein>
<feature type="domain" description="ER membrane protein complex subunit 1 C-terminal" evidence="13">
    <location>
        <begin position="771"/>
        <end position="980"/>
    </location>
</feature>
<dbReference type="VEuPathDB" id="FungiDB:BCV72DRAFT_25611"/>
<feature type="signal peptide" evidence="12">
    <location>
        <begin position="1"/>
        <end position="23"/>
    </location>
</feature>
<dbReference type="Gene3D" id="2.130.10.10">
    <property type="entry name" value="YVTN repeat-like/Quinoprotein amine dehydrogenase"/>
    <property type="match status" value="1"/>
</dbReference>
<evidence type="ECO:0000256" key="5">
    <source>
        <dbReference type="ARBA" id="ARBA00022692"/>
    </source>
</evidence>
<dbReference type="PANTHER" id="PTHR21573">
    <property type="entry name" value="ER MEMBRANE PROTEIN COMPLEX SUBUNIT 1"/>
    <property type="match status" value="1"/>
</dbReference>
<dbReference type="PANTHER" id="PTHR21573:SF0">
    <property type="entry name" value="ER MEMBRANE PROTEIN COMPLEX SUBUNIT 1"/>
    <property type="match status" value="1"/>
</dbReference>
<gene>
    <name evidence="15" type="ORF">BCV72DRAFT_25611</name>
</gene>
<evidence type="ECO:0000259" key="13">
    <source>
        <dbReference type="Pfam" id="PF07774"/>
    </source>
</evidence>
<dbReference type="AlphaFoldDB" id="A0A1X0QVQ2"/>
<dbReference type="Pfam" id="PF25293">
    <property type="entry name" value="Beta-prop_EMC1_N"/>
    <property type="match status" value="1"/>
</dbReference>
<evidence type="ECO:0000256" key="3">
    <source>
        <dbReference type="ARBA" id="ARBA00011276"/>
    </source>
</evidence>
<evidence type="ECO:0000256" key="11">
    <source>
        <dbReference type="SAM" id="Phobius"/>
    </source>
</evidence>
<dbReference type="InterPro" id="IPR026895">
    <property type="entry name" value="EMC1"/>
</dbReference>
<keyword evidence="10" id="KW-0325">Glycoprotein</keyword>
<dbReference type="InterPro" id="IPR058545">
    <property type="entry name" value="Beta-prop_EMC1_1st"/>
</dbReference>
<keyword evidence="6 12" id="KW-0732">Signal</keyword>
<organism evidence="15">
    <name type="scientific">Rhizopus microsporus var. microsporus</name>
    <dbReference type="NCBI Taxonomy" id="86635"/>
    <lineage>
        <taxon>Eukaryota</taxon>
        <taxon>Fungi</taxon>
        <taxon>Fungi incertae sedis</taxon>
        <taxon>Mucoromycota</taxon>
        <taxon>Mucoromycotina</taxon>
        <taxon>Mucoromycetes</taxon>
        <taxon>Mucorales</taxon>
        <taxon>Mucorineae</taxon>
        <taxon>Rhizopodaceae</taxon>
        <taxon>Rhizopus</taxon>
    </lineage>
</organism>
<evidence type="ECO:0000256" key="7">
    <source>
        <dbReference type="ARBA" id="ARBA00022824"/>
    </source>
</evidence>
<evidence type="ECO:0000256" key="12">
    <source>
        <dbReference type="SAM" id="SignalP"/>
    </source>
</evidence>